<evidence type="ECO:0000313" key="3">
    <source>
        <dbReference type="Proteomes" id="UP001346149"/>
    </source>
</evidence>
<dbReference type="Proteomes" id="UP001346149">
    <property type="component" value="Unassembled WGS sequence"/>
</dbReference>
<feature type="compositionally biased region" description="Polar residues" evidence="1">
    <location>
        <begin position="53"/>
        <end position="71"/>
    </location>
</feature>
<name>A0AAN7R745_TRANT</name>
<gene>
    <name evidence="2" type="ORF">SAY86_012413</name>
</gene>
<feature type="region of interest" description="Disordered" evidence="1">
    <location>
        <begin position="1"/>
        <end position="112"/>
    </location>
</feature>
<reference evidence="2 3" key="1">
    <citation type="journal article" date="2023" name="Hortic Res">
        <title>Pangenome of water caltrop reveals structural variations and asymmetric subgenome divergence after allopolyploidization.</title>
        <authorList>
            <person name="Zhang X."/>
            <person name="Chen Y."/>
            <person name="Wang L."/>
            <person name="Yuan Y."/>
            <person name="Fang M."/>
            <person name="Shi L."/>
            <person name="Lu R."/>
            <person name="Comes H.P."/>
            <person name="Ma Y."/>
            <person name="Chen Y."/>
            <person name="Huang G."/>
            <person name="Zhou Y."/>
            <person name="Zheng Z."/>
            <person name="Qiu Y."/>
        </authorList>
    </citation>
    <scope>NUCLEOTIDE SEQUENCE [LARGE SCALE GENOMIC DNA]</scope>
    <source>
        <strain evidence="2">F231</strain>
    </source>
</reference>
<feature type="compositionally biased region" description="Basic residues" evidence="1">
    <location>
        <begin position="96"/>
        <end position="106"/>
    </location>
</feature>
<protein>
    <submittedName>
        <fullName evidence="2">Uncharacterized protein</fullName>
    </submittedName>
</protein>
<dbReference type="AlphaFoldDB" id="A0AAN7R745"/>
<proteinExistence type="predicted"/>
<evidence type="ECO:0000256" key="1">
    <source>
        <dbReference type="SAM" id="MobiDB-lite"/>
    </source>
</evidence>
<sequence length="141" mass="15871">MNRRHPRRILPPGALRKRAERDATLPKPEVIAAMKPPRPTPQAKPAAEPKGAQQWSDQCSSSYEPSRTQQGDPSEPDEEESELHRTSTRLEDGRGLHPRNRQPHGPRPHEQHVLANDGIDRGLIGKQTVFPYSKSDVFPLI</sequence>
<evidence type="ECO:0000313" key="2">
    <source>
        <dbReference type="EMBL" id="KAK4794419.1"/>
    </source>
</evidence>
<keyword evidence="3" id="KW-1185">Reference proteome</keyword>
<organism evidence="2 3">
    <name type="scientific">Trapa natans</name>
    <name type="common">Water chestnut</name>
    <dbReference type="NCBI Taxonomy" id="22666"/>
    <lineage>
        <taxon>Eukaryota</taxon>
        <taxon>Viridiplantae</taxon>
        <taxon>Streptophyta</taxon>
        <taxon>Embryophyta</taxon>
        <taxon>Tracheophyta</taxon>
        <taxon>Spermatophyta</taxon>
        <taxon>Magnoliopsida</taxon>
        <taxon>eudicotyledons</taxon>
        <taxon>Gunneridae</taxon>
        <taxon>Pentapetalae</taxon>
        <taxon>rosids</taxon>
        <taxon>malvids</taxon>
        <taxon>Myrtales</taxon>
        <taxon>Lythraceae</taxon>
        <taxon>Trapa</taxon>
    </lineage>
</organism>
<comment type="caution">
    <text evidence="2">The sequence shown here is derived from an EMBL/GenBank/DDBJ whole genome shotgun (WGS) entry which is preliminary data.</text>
</comment>
<accession>A0AAN7R745</accession>
<feature type="compositionally biased region" description="Basic and acidic residues" evidence="1">
    <location>
        <begin position="82"/>
        <end position="95"/>
    </location>
</feature>
<dbReference type="EMBL" id="JAXQNO010000007">
    <property type="protein sequence ID" value="KAK4794419.1"/>
    <property type="molecule type" value="Genomic_DNA"/>
</dbReference>